<dbReference type="EMBL" id="BONZ01000001">
    <property type="protein sequence ID" value="GIH11865.1"/>
    <property type="molecule type" value="Genomic_DNA"/>
</dbReference>
<name>A0A8J3QJ53_9ACTN</name>
<gene>
    <name evidence="4" type="ORF">Raf01_00370</name>
</gene>
<dbReference type="Pfam" id="PF13439">
    <property type="entry name" value="Glyco_transf_4"/>
    <property type="match status" value="1"/>
</dbReference>
<reference evidence="4" key="1">
    <citation type="submission" date="2021-01" db="EMBL/GenBank/DDBJ databases">
        <title>Whole genome shotgun sequence of Rugosimonospora africana NBRC 104875.</title>
        <authorList>
            <person name="Komaki H."/>
            <person name="Tamura T."/>
        </authorList>
    </citation>
    <scope>NUCLEOTIDE SEQUENCE</scope>
    <source>
        <strain evidence="4">NBRC 104875</strain>
    </source>
</reference>
<proteinExistence type="predicted"/>
<keyword evidence="1" id="KW-0328">Glycosyltransferase</keyword>
<dbReference type="GO" id="GO:0016757">
    <property type="term" value="F:glycosyltransferase activity"/>
    <property type="evidence" value="ECO:0007669"/>
    <property type="project" value="UniProtKB-KW"/>
</dbReference>
<evidence type="ECO:0000313" key="5">
    <source>
        <dbReference type="Proteomes" id="UP000642748"/>
    </source>
</evidence>
<evidence type="ECO:0000256" key="1">
    <source>
        <dbReference type="ARBA" id="ARBA00022676"/>
    </source>
</evidence>
<evidence type="ECO:0000259" key="3">
    <source>
        <dbReference type="Pfam" id="PF13439"/>
    </source>
</evidence>
<sequence>MRLLFVCKTYRPLLGGVERHVASLAEELAGRHEVTVLAMRTAPRRDSPLDGNLWPSPRFAPFVAGGVAVEQLVARPRLPVRYLPFAVRTVPGLRRLCYGRGRLALAAIWVPALIRAIEPHAARAELVHVFADEFLALAGVLAARRAGRPVAVNGFVHPRAWGDDLVSQRAYQTADVAVANRAEDAAHYRALGVPADRVHIGGEGIPAPLPPRVPAHPGYRPDERYVVFLGRRQAYKGFDLMVDAAARLAATRSGVRVAFIGPGPRLPEDAPGALDLGVVTDDERDAWLSRAEVLCLPSAHETYGLCLLEAWAHRVPVVVSDIPVLANLMRESGGGLATARDSAAIADTVGGLLDDPALRGRLGEAGHAFWRAEASTAAYAERHLTIYRGLSVAPVDPEVEVHRTAEAAHGVHGTGVHVVD</sequence>
<evidence type="ECO:0000313" key="4">
    <source>
        <dbReference type="EMBL" id="GIH11865.1"/>
    </source>
</evidence>
<organism evidence="4 5">
    <name type="scientific">Rugosimonospora africana</name>
    <dbReference type="NCBI Taxonomy" id="556532"/>
    <lineage>
        <taxon>Bacteria</taxon>
        <taxon>Bacillati</taxon>
        <taxon>Actinomycetota</taxon>
        <taxon>Actinomycetes</taxon>
        <taxon>Micromonosporales</taxon>
        <taxon>Micromonosporaceae</taxon>
        <taxon>Rugosimonospora</taxon>
    </lineage>
</organism>
<dbReference type="Gene3D" id="3.40.50.2000">
    <property type="entry name" value="Glycogen Phosphorylase B"/>
    <property type="match status" value="2"/>
</dbReference>
<evidence type="ECO:0000256" key="2">
    <source>
        <dbReference type="ARBA" id="ARBA00022679"/>
    </source>
</evidence>
<dbReference type="Pfam" id="PF13692">
    <property type="entry name" value="Glyco_trans_1_4"/>
    <property type="match status" value="1"/>
</dbReference>
<protein>
    <recommendedName>
        <fullName evidence="3">Glycosyltransferase subfamily 4-like N-terminal domain-containing protein</fullName>
    </recommendedName>
</protein>
<feature type="domain" description="Glycosyltransferase subfamily 4-like N-terminal" evidence="3">
    <location>
        <begin position="15"/>
        <end position="200"/>
    </location>
</feature>
<dbReference type="Proteomes" id="UP000642748">
    <property type="component" value="Unassembled WGS sequence"/>
</dbReference>
<dbReference type="AlphaFoldDB" id="A0A8J3QJ53"/>
<dbReference type="SUPFAM" id="SSF53756">
    <property type="entry name" value="UDP-Glycosyltransferase/glycogen phosphorylase"/>
    <property type="match status" value="1"/>
</dbReference>
<keyword evidence="5" id="KW-1185">Reference proteome</keyword>
<comment type="caution">
    <text evidence="4">The sequence shown here is derived from an EMBL/GenBank/DDBJ whole genome shotgun (WGS) entry which is preliminary data.</text>
</comment>
<dbReference type="CDD" id="cd03801">
    <property type="entry name" value="GT4_PimA-like"/>
    <property type="match status" value="1"/>
</dbReference>
<keyword evidence="2" id="KW-0808">Transferase</keyword>
<accession>A0A8J3QJ53</accession>
<dbReference type="PANTHER" id="PTHR12526">
    <property type="entry name" value="GLYCOSYLTRANSFERASE"/>
    <property type="match status" value="1"/>
</dbReference>
<dbReference type="InterPro" id="IPR028098">
    <property type="entry name" value="Glyco_trans_4-like_N"/>
</dbReference>
<dbReference type="PANTHER" id="PTHR12526:SF635">
    <property type="entry name" value="GLYCOSYL TRANSFERASE GROUP 1"/>
    <property type="match status" value="1"/>
</dbReference>
<dbReference type="RefSeq" id="WP_203915597.1">
    <property type="nucleotide sequence ID" value="NZ_BONZ01000001.1"/>
</dbReference>